<evidence type="ECO:0000256" key="1">
    <source>
        <dbReference type="SAM" id="MobiDB-lite"/>
    </source>
</evidence>
<dbReference type="Proteomes" id="UP001187682">
    <property type="component" value="Unassembled WGS sequence"/>
</dbReference>
<feature type="region of interest" description="Disordered" evidence="1">
    <location>
        <begin position="223"/>
        <end position="265"/>
    </location>
</feature>
<evidence type="ECO:0000313" key="3">
    <source>
        <dbReference type="Proteomes" id="UP001187682"/>
    </source>
</evidence>
<comment type="caution">
    <text evidence="2">The sequence shown here is derived from an EMBL/GenBank/DDBJ whole genome shotgun (WGS) entry which is preliminary data.</text>
</comment>
<dbReference type="EMBL" id="ONZQ02000010">
    <property type="protein sequence ID" value="SPO04313.1"/>
    <property type="molecule type" value="Genomic_DNA"/>
</dbReference>
<accession>A0AAE8N3G9</accession>
<protein>
    <submittedName>
        <fullName evidence="2">Uncharacterized protein</fullName>
    </submittedName>
</protein>
<feature type="region of interest" description="Disordered" evidence="1">
    <location>
        <begin position="346"/>
        <end position="380"/>
    </location>
</feature>
<feature type="compositionally biased region" description="Polar residues" evidence="1">
    <location>
        <begin position="229"/>
        <end position="265"/>
    </location>
</feature>
<reference evidence="2" key="1">
    <citation type="submission" date="2018-03" db="EMBL/GenBank/DDBJ databases">
        <authorList>
            <person name="Guldener U."/>
        </authorList>
    </citation>
    <scope>NUCLEOTIDE SEQUENCE</scope>
</reference>
<dbReference type="AlphaFoldDB" id="A0AAE8N3G9"/>
<keyword evidence="3" id="KW-1185">Reference proteome</keyword>
<proteinExistence type="predicted"/>
<name>A0AAE8N3G9_9PEZI</name>
<sequence length="443" mass="46139">MAGPTYIRSVGAVYINATLARRSPRSHPVANQAQPQVDEWVQFPSSVHFDPPMMSGAMNNGSLGHRFGAESPIGAESPVGSNMAFSFSEMADNLQKEGTIDAEYMPGGNQGMMTPSPIFTEFDRVMVPDFAATPVSTPVVGQFATGLCPEEYLGSLPVTPTSSAVSALSDCGTVMTPSPSTPYLERFAPGPSAGHHVVGNPAVTTPSAGAGFCLAPPSPFDRSVDGSATDASSQGYVSGTPSTQSGYSTCSTPFSSQSRYSTPSGYSTNAPTPFLQAGYVPDTPYSTQSVYSTSTATPFSQAGCVLGTPCPETPSDYGGVTPTPQLPTLKEEMEQEAVADLWTPLPPHTQARYASPSDQHDAATQTAPTPCPTPASSLTGREFDNAFETIMAGTFTPVVHVEGVPQTPSFDGALFQTTLDAAIAEEQRSSVPASGMAFSTAFE</sequence>
<evidence type="ECO:0000313" key="2">
    <source>
        <dbReference type="EMBL" id="SPO04313.1"/>
    </source>
</evidence>
<organism evidence="2 3">
    <name type="scientific">Cephalotrichum gorgonifer</name>
    <dbReference type="NCBI Taxonomy" id="2041049"/>
    <lineage>
        <taxon>Eukaryota</taxon>
        <taxon>Fungi</taxon>
        <taxon>Dikarya</taxon>
        <taxon>Ascomycota</taxon>
        <taxon>Pezizomycotina</taxon>
        <taxon>Sordariomycetes</taxon>
        <taxon>Hypocreomycetidae</taxon>
        <taxon>Microascales</taxon>
        <taxon>Microascaceae</taxon>
        <taxon>Cephalotrichum</taxon>
    </lineage>
</organism>
<gene>
    <name evidence="2" type="ORF">DNG_06996</name>
</gene>